<dbReference type="PANTHER" id="PTHR43791:SF65">
    <property type="entry name" value="MAJOR FACILITATOR SUPERFAMILY (MFS) PROFILE DOMAIN-CONTAINING PROTEIN-RELATED"/>
    <property type="match status" value="1"/>
</dbReference>
<evidence type="ECO:0000256" key="4">
    <source>
        <dbReference type="ARBA" id="ARBA00022989"/>
    </source>
</evidence>
<feature type="compositionally biased region" description="Basic and acidic residues" evidence="6">
    <location>
        <begin position="12"/>
        <end position="26"/>
    </location>
</feature>
<dbReference type="SUPFAM" id="SSF103473">
    <property type="entry name" value="MFS general substrate transporter"/>
    <property type="match status" value="1"/>
</dbReference>
<evidence type="ECO:0000256" key="5">
    <source>
        <dbReference type="ARBA" id="ARBA00023136"/>
    </source>
</evidence>
<reference evidence="7 8" key="1">
    <citation type="submission" date="2020-07" db="EMBL/GenBank/DDBJ databases">
        <title>Comparative genomics of pyrophilous fungi reveals a link between fire events and developmental genes.</title>
        <authorList>
            <consortium name="DOE Joint Genome Institute"/>
            <person name="Steindorff A.S."/>
            <person name="Carver A."/>
            <person name="Calhoun S."/>
            <person name="Stillman K."/>
            <person name="Liu H."/>
            <person name="Lipzen A."/>
            <person name="Pangilinan J."/>
            <person name="Labutti K."/>
            <person name="Bruns T.D."/>
            <person name="Grigoriev I.V."/>
        </authorList>
    </citation>
    <scope>NUCLEOTIDE SEQUENCE [LARGE SCALE GENOMIC DNA]</scope>
    <source>
        <strain evidence="7 8">CBS 144469</strain>
    </source>
</reference>
<evidence type="ECO:0000256" key="3">
    <source>
        <dbReference type="ARBA" id="ARBA00022692"/>
    </source>
</evidence>
<evidence type="ECO:0000256" key="2">
    <source>
        <dbReference type="ARBA" id="ARBA00022448"/>
    </source>
</evidence>
<keyword evidence="2" id="KW-0813">Transport</keyword>
<comment type="subcellular location">
    <subcellularLocation>
        <location evidence="1">Membrane</location>
        <topology evidence="1">Multi-pass membrane protein</topology>
    </subcellularLocation>
</comment>
<dbReference type="InterPro" id="IPR036259">
    <property type="entry name" value="MFS_trans_sf"/>
</dbReference>
<dbReference type="Gene3D" id="1.20.1250.20">
    <property type="entry name" value="MFS general substrate transporter like domains"/>
    <property type="match status" value="1"/>
</dbReference>
<protein>
    <recommendedName>
        <fullName evidence="9">Major facilitator superfamily (MFS) profile domain-containing protein</fullName>
    </recommendedName>
</protein>
<keyword evidence="5" id="KW-0472">Membrane</keyword>
<dbReference type="OrthoDB" id="1935484at2759"/>
<evidence type="ECO:0000256" key="1">
    <source>
        <dbReference type="ARBA" id="ARBA00004141"/>
    </source>
</evidence>
<name>A0A8H6MFD1_9AGAR</name>
<evidence type="ECO:0000313" key="7">
    <source>
        <dbReference type="EMBL" id="KAF6766760.1"/>
    </source>
</evidence>
<gene>
    <name evidence="7" type="ORF">DFP72DRAFT_30441</name>
</gene>
<keyword evidence="3" id="KW-0812">Transmembrane</keyword>
<feature type="non-terminal residue" evidence="7">
    <location>
        <position position="189"/>
    </location>
</feature>
<organism evidence="7 8">
    <name type="scientific">Ephemerocybe angulata</name>
    <dbReference type="NCBI Taxonomy" id="980116"/>
    <lineage>
        <taxon>Eukaryota</taxon>
        <taxon>Fungi</taxon>
        <taxon>Dikarya</taxon>
        <taxon>Basidiomycota</taxon>
        <taxon>Agaricomycotina</taxon>
        <taxon>Agaricomycetes</taxon>
        <taxon>Agaricomycetidae</taxon>
        <taxon>Agaricales</taxon>
        <taxon>Agaricineae</taxon>
        <taxon>Psathyrellaceae</taxon>
        <taxon>Ephemerocybe</taxon>
    </lineage>
</organism>
<evidence type="ECO:0000256" key="6">
    <source>
        <dbReference type="SAM" id="MobiDB-lite"/>
    </source>
</evidence>
<dbReference type="AlphaFoldDB" id="A0A8H6MFD1"/>
<feature type="region of interest" description="Disordered" evidence="6">
    <location>
        <begin position="1"/>
        <end position="36"/>
    </location>
</feature>
<dbReference type="EMBL" id="JACGCI010000001">
    <property type="protein sequence ID" value="KAF6766760.1"/>
    <property type="molecule type" value="Genomic_DNA"/>
</dbReference>
<evidence type="ECO:0008006" key="9">
    <source>
        <dbReference type="Google" id="ProtNLM"/>
    </source>
</evidence>
<proteinExistence type="predicted"/>
<keyword evidence="8" id="KW-1185">Reference proteome</keyword>
<keyword evidence="4" id="KW-1133">Transmembrane helix</keyword>
<dbReference type="GO" id="GO:0016020">
    <property type="term" value="C:membrane"/>
    <property type="evidence" value="ECO:0007669"/>
    <property type="project" value="UniProtKB-SubCell"/>
</dbReference>
<accession>A0A8H6MFD1</accession>
<evidence type="ECO:0000313" key="8">
    <source>
        <dbReference type="Proteomes" id="UP000521943"/>
    </source>
</evidence>
<dbReference type="PANTHER" id="PTHR43791">
    <property type="entry name" value="PERMEASE-RELATED"/>
    <property type="match status" value="1"/>
</dbReference>
<dbReference type="Proteomes" id="UP000521943">
    <property type="component" value="Unassembled WGS sequence"/>
</dbReference>
<dbReference type="GO" id="GO:0022857">
    <property type="term" value="F:transmembrane transporter activity"/>
    <property type="evidence" value="ECO:0007669"/>
    <property type="project" value="TreeGrafter"/>
</dbReference>
<sequence>MSTTLLSGKPALKHEETDSISTDEKGSSTVSVSDVKIPPLGAPVEEAGSNPFTQIFQKKTKVELDAIATQPSVFDDPVSLEVYRPPPQYENTHRFDPLARWTWGEENSVVRKIDIRIMIWAAVMFFAMDMDRSNISQANSDNFLKDLGLTTNDFNLGNTLFRVSFLIAELPSQLISKRIGPDVWVPCQV</sequence>
<comment type="caution">
    <text evidence="7">The sequence shown here is derived from an EMBL/GenBank/DDBJ whole genome shotgun (WGS) entry which is preliminary data.</text>
</comment>